<dbReference type="PANTHER" id="PTHR42759">
    <property type="entry name" value="MOXR FAMILY PROTEIN"/>
    <property type="match status" value="1"/>
</dbReference>
<dbReference type="Proteomes" id="UP001589788">
    <property type="component" value="Unassembled WGS sequence"/>
</dbReference>
<evidence type="ECO:0000313" key="3">
    <source>
        <dbReference type="Proteomes" id="UP001589788"/>
    </source>
</evidence>
<dbReference type="PANTHER" id="PTHR42759:SF5">
    <property type="entry name" value="METHANOL DEHYDROGENASE REGULATOR"/>
    <property type="match status" value="1"/>
</dbReference>
<protein>
    <submittedName>
        <fullName evidence="2">AAA family ATPase</fullName>
    </submittedName>
</protein>
<dbReference type="Pfam" id="PF17863">
    <property type="entry name" value="AAA_lid_2"/>
    <property type="match status" value="1"/>
</dbReference>
<name>A0ABV6C719_9ACTN</name>
<feature type="non-terminal residue" evidence="2">
    <location>
        <position position="327"/>
    </location>
</feature>
<dbReference type="CDD" id="cd00009">
    <property type="entry name" value="AAA"/>
    <property type="match status" value="1"/>
</dbReference>
<feature type="domain" description="AAA+ ATPase" evidence="1">
    <location>
        <begin position="40"/>
        <end position="192"/>
    </location>
</feature>
<dbReference type="SUPFAM" id="SSF52540">
    <property type="entry name" value="P-loop containing nucleoside triphosphate hydrolases"/>
    <property type="match status" value="1"/>
</dbReference>
<proteinExistence type="predicted"/>
<dbReference type="InterPro" id="IPR041628">
    <property type="entry name" value="ChlI/MoxR_AAA_lid"/>
</dbReference>
<dbReference type="InterPro" id="IPR003593">
    <property type="entry name" value="AAA+_ATPase"/>
</dbReference>
<reference evidence="2 3" key="1">
    <citation type="submission" date="2024-09" db="EMBL/GenBank/DDBJ databases">
        <authorList>
            <person name="Sun Q."/>
            <person name="Mori K."/>
        </authorList>
    </citation>
    <scope>NUCLEOTIDE SEQUENCE [LARGE SCALE GENOMIC DNA]</scope>
    <source>
        <strain evidence="2 3">JCM 15389</strain>
    </source>
</reference>
<comment type="caution">
    <text evidence="2">The sequence shown here is derived from an EMBL/GenBank/DDBJ whole genome shotgun (WGS) entry which is preliminary data.</text>
</comment>
<dbReference type="InterPro" id="IPR011703">
    <property type="entry name" value="ATPase_AAA-3"/>
</dbReference>
<gene>
    <name evidence="2" type="ORF">ACFFRE_13340</name>
</gene>
<sequence length="327" mass="34230">MSLPGSPPEPGPLRRVLDQVAQVVVGHHEAVVLALVALVAGGHVLLEDLPGVGKTTLATALARSLGLSVRRVQGTADLLPADLTGALVPDGNGELRFRPGPLFANIVLADELNRASPRAQSALLEAMEEAAVTVDGTTHRLPQPFLVLATQNPADSEGVFPLPQSQRDRFLLSLALGYPEPADELELLTRGELLGRADQLPAALGPDELLGLRAAVDQVHVAPAVRQYLLEVLLETRRHPAVLVGPSPRAGLGLQRAARALALVEGREFVVPRDLQQLAGPVLAHRVQLAPAAVLAGHRPAEVLAEVLARLPAPGPGPLPGVDQPVA</sequence>
<keyword evidence="3" id="KW-1185">Reference proteome</keyword>
<dbReference type="InterPro" id="IPR027417">
    <property type="entry name" value="P-loop_NTPase"/>
</dbReference>
<dbReference type="Pfam" id="PF07726">
    <property type="entry name" value="AAA_3"/>
    <property type="match status" value="1"/>
</dbReference>
<evidence type="ECO:0000259" key="1">
    <source>
        <dbReference type="SMART" id="SM00382"/>
    </source>
</evidence>
<evidence type="ECO:0000313" key="2">
    <source>
        <dbReference type="EMBL" id="MFC0083113.1"/>
    </source>
</evidence>
<accession>A0ABV6C719</accession>
<dbReference type="SMART" id="SM00382">
    <property type="entry name" value="AAA"/>
    <property type="match status" value="1"/>
</dbReference>
<dbReference type="EMBL" id="JBHLYQ010000264">
    <property type="protein sequence ID" value="MFC0083113.1"/>
    <property type="molecule type" value="Genomic_DNA"/>
</dbReference>
<organism evidence="2 3">
    <name type="scientific">Aciditerrimonas ferrireducens</name>
    <dbReference type="NCBI Taxonomy" id="667306"/>
    <lineage>
        <taxon>Bacteria</taxon>
        <taxon>Bacillati</taxon>
        <taxon>Actinomycetota</taxon>
        <taxon>Acidimicrobiia</taxon>
        <taxon>Acidimicrobiales</taxon>
        <taxon>Acidimicrobiaceae</taxon>
        <taxon>Aciditerrimonas</taxon>
    </lineage>
</organism>
<dbReference type="Gene3D" id="1.10.8.80">
    <property type="entry name" value="Magnesium chelatase subunit I, C-Terminal domain"/>
    <property type="match status" value="1"/>
</dbReference>
<dbReference type="PIRSF" id="PIRSF002849">
    <property type="entry name" value="AAA_ATPase_chaperone_MoxR_prd"/>
    <property type="match status" value="1"/>
</dbReference>
<dbReference type="Gene3D" id="3.40.50.300">
    <property type="entry name" value="P-loop containing nucleotide triphosphate hydrolases"/>
    <property type="match status" value="1"/>
</dbReference>
<dbReference type="RefSeq" id="WP_377790851.1">
    <property type="nucleotide sequence ID" value="NZ_JBHLYQ010000264.1"/>
</dbReference>
<dbReference type="InterPro" id="IPR050764">
    <property type="entry name" value="CbbQ/NirQ/NorQ/GpvN"/>
</dbReference>